<evidence type="ECO:0000313" key="2">
    <source>
        <dbReference type="Proteomes" id="UP001255185"/>
    </source>
</evidence>
<dbReference type="Proteomes" id="UP001255185">
    <property type="component" value="Unassembled WGS sequence"/>
</dbReference>
<reference evidence="1 2" key="1">
    <citation type="submission" date="2023-07" db="EMBL/GenBank/DDBJ databases">
        <title>Sorghum-associated microbial communities from plants grown in Nebraska, USA.</title>
        <authorList>
            <person name="Schachtman D."/>
        </authorList>
    </citation>
    <scope>NUCLEOTIDE SEQUENCE [LARGE SCALE GENOMIC DNA]</scope>
    <source>
        <strain evidence="1 2">3773</strain>
    </source>
</reference>
<evidence type="ECO:0000313" key="1">
    <source>
        <dbReference type="EMBL" id="MDR6969581.1"/>
    </source>
</evidence>
<gene>
    <name evidence="1" type="ORF">J2X31_003614</name>
</gene>
<sequence length="257" mass="30671">MKKLLSLIAILPFMTFCQNKELSETEKRMETILDSLNQAYLWQPVREDMMSSIPPAGYIKKYPHRVKLYAYLNEVDSLSKKDLSQQFLIQIFDTVNFRKLNFYNLTDKLLTFKTETAYNKLFTIFSDSSTDYQLRRYIGLGLIRNNQFKDQIRQYILTSNLHDTMTFAYLKQFDEATDKLILKRIVDYMKLNLKETPSKSFSYVLVLENYYDKKFEEDLNKYFGKNHNGEKLEKARTKFYRKSAENALQYYDGNNNE</sequence>
<dbReference type="EMBL" id="JAVDVI010000024">
    <property type="protein sequence ID" value="MDR6969581.1"/>
    <property type="molecule type" value="Genomic_DNA"/>
</dbReference>
<evidence type="ECO:0008006" key="3">
    <source>
        <dbReference type="Google" id="ProtNLM"/>
    </source>
</evidence>
<organism evidence="1 2">
    <name type="scientific">Flavobacterium arsenatis</name>
    <dbReference type="NCBI Taxonomy" id="1484332"/>
    <lineage>
        <taxon>Bacteria</taxon>
        <taxon>Pseudomonadati</taxon>
        <taxon>Bacteroidota</taxon>
        <taxon>Flavobacteriia</taxon>
        <taxon>Flavobacteriales</taxon>
        <taxon>Flavobacteriaceae</taxon>
        <taxon>Flavobacterium</taxon>
    </lineage>
</organism>
<name>A0ABU1TUP2_9FLAO</name>
<keyword evidence="2" id="KW-1185">Reference proteome</keyword>
<proteinExistence type="predicted"/>
<accession>A0ABU1TUP2</accession>
<dbReference type="RefSeq" id="WP_310028792.1">
    <property type="nucleotide sequence ID" value="NZ_JAVDVI010000024.1"/>
</dbReference>
<comment type="caution">
    <text evidence="1">The sequence shown here is derived from an EMBL/GenBank/DDBJ whole genome shotgun (WGS) entry which is preliminary data.</text>
</comment>
<protein>
    <recommendedName>
        <fullName evidence="3">Lipoprotein</fullName>
    </recommendedName>
</protein>